<protein>
    <submittedName>
        <fullName evidence="16">Cytochrome C</fullName>
    </submittedName>
</protein>
<keyword evidence="10 13" id="KW-0472">Membrane</keyword>
<dbReference type="Proteomes" id="UP000290849">
    <property type="component" value="Unassembled WGS sequence"/>
</dbReference>
<dbReference type="InterPro" id="IPR014353">
    <property type="entry name" value="Membr-bd_ADH_cyt_c"/>
</dbReference>
<dbReference type="EMBL" id="PYAL01000009">
    <property type="protein sequence ID" value="RXN83757.1"/>
    <property type="molecule type" value="Genomic_DNA"/>
</dbReference>
<feature type="chain" id="PRO_5020252646" evidence="14">
    <location>
        <begin position="27"/>
        <end position="473"/>
    </location>
</feature>
<evidence type="ECO:0000256" key="11">
    <source>
        <dbReference type="PIRSR" id="PIRSR000018-50"/>
    </source>
</evidence>
<keyword evidence="13" id="KW-1133">Transmembrane helix</keyword>
<dbReference type="GO" id="GO:0005886">
    <property type="term" value="C:plasma membrane"/>
    <property type="evidence" value="ECO:0007669"/>
    <property type="project" value="UniProtKB-SubCell"/>
</dbReference>
<dbReference type="GO" id="GO:0016614">
    <property type="term" value="F:oxidoreductase activity, acting on CH-OH group of donors"/>
    <property type="evidence" value="ECO:0007669"/>
    <property type="project" value="InterPro"/>
</dbReference>
<dbReference type="PANTHER" id="PTHR35008">
    <property type="entry name" value="BLL4482 PROTEIN-RELATED"/>
    <property type="match status" value="1"/>
</dbReference>
<dbReference type="InterPro" id="IPR051459">
    <property type="entry name" value="Cytochrome_c-type_DH"/>
</dbReference>
<feature type="binding site" description="covalent" evidence="11">
    <location>
        <position position="204"/>
    </location>
    <ligand>
        <name>heme c</name>
        <dbReference type="ChEBI" id="CHEBI:61717"/>
        <label>2</label>
    </ligand>
</feature>
<feature type="domain" description="Cytochrome c" evidence="15">
    <location>
        <begin position="189"/>
        <end position="298"/>
    </location>
</feature>
<evidence type="ECO:0000256" key="9">
    <source>
        <dbReference type="ARBA" id="ARBA00023004"/>
    </source>
</evidence>
<evidence type="ECO:0000256" key="1">
    <source>
        <dbReference type="ARBA" id="ARBA00004236"/>
    </source>
</evidence>
<evidence type="ECO:0000256" key="7">
    <source>
        <dbReference type="ARBA" id="ARBA00022737"/>
    </source>
</evidence>
<evidence type="ECO:0000259" key="15">
    <source>
        <dbReference type="PROSITE" id="PS51007"/>
    </source>
</evidence>
<feature type="binding site" description="axial binding residue" evidence="12">
    <location>
        <position position="344"/>
    </location>
    <ligand>
        <name>heme c</name>
        <dbReference type="ChEBI" id="CHEBI:61717"/>
        <label>3</label>
    </ligand>
    <ligandPart>
        <name>Fe</name>
        <dbReference type="ChEBI" id="CHEBI:18248"/>
    </ligandPart>
</feature>
<feature type="binding site" description="axial binding residue" evidence="12">
    <location>
        <position position="208"/>
    </location>
    <ligand>
        <name>heme c</name>
        <dbReference type="ChEBI" id="CHEBI:61717"/>
        <label>2</label>
    </ligand>
    <ligandPart>
        <name>Fe</name>
        <dbReference type="ChEBI" id="CHEBI:18248"/>
    </ligandPart>
</feature>
<dbReference type="AlphaFoldDB" id="A0A4V1MRF5"/>
<evidence type="ECO:0000256" key="4">
    <source>
        <dbReference type="ARBA" id="ARBA00022617"/>
    </source>
</evidence>
<dbReference type="InterPro" id="IPR008168">
    <property type="entry name" value="Cyt_C_IC"/>
</dbReference>
<evidence type="ECO:0000256" key="12">
    <source>
        <dbReference type="PIRSR" id="PIRSR000018-51"/>
    </source>
</evidence>
<feature type="transmembrane region" description="Helical" evidence="13">
    <location>
        <begin position="440"/>
        <end position="461"/>
    </location>
</feature>
<reference evidence="16 17" key="1">
    <citation type="journal article" date="2017" name="Int. J. Syst. Evol. Microbiol.">
        <title>Achromobacter aloeverae sp. nov., isolated from the root of Aloe vera (L.) Burm.f.</title>
        <authorList>
            <person name="Kuncharoen N."/>
            <person name="Muramatsu Y."/>
            <person name="Shibata C."/>
            <person name="Kamakura Y."/>
            <person name="Nakagawa Y."/>
            <person name="Tanasupawat S."/>
        </authorList>
    </citation>
    <scope>NUCLEOTIDE SEQUENCE [LARGE SCALE GENOMIC DNA]</scope>
    <source>
        <strain evidence="16 17">AVA-1</strain>
    </source>
</reference>
<feature type="binding site" description="covalent" evidence="11">
    <location>
        <position position="57"/>
    </location>
    <ligand>
        <name>heme c</name>
        <dbReference type="ChEBI" id="CHEBI:61717"/>
        <label>1</label>
    </ligand>
</feature>
<feature type="signal peptide" evidence="14">
    <location>
        <begin position="1"/>
        <end position="26"/>
    </location>
</feature>
<dbReference type="Pfam" id="PF00034">
    <property type="entry name" value="Cytochrom_C"/>
    <property type="match status" value="3"/>
</dbReference>
<dbReference type="GO" id="GO:0009055">
    <property type="term" value="F:electron transfer activity"/>
    <property type="evidence" value="ECO:0007669"/>
    <property type="project" value="InterPro"/>
</dbReference>
<evidence type="ECO:0000256" key="8">
    <source>
        <dbReference type="ARBA" id="ARBA00022982"/>
    </source>
</evidence>
<dbReference type="Gene3D" id="1.10.760.10">
    <property type="entry name" value="Cytochrome c-like domain"/>
    <property type="match status" value="2"/>
</dbReference>
<dbReference type="RefSeq" id="WP_129153867.1">
    <property type="nucleotide sequence ID" value="NZ_JBHSDO010000015.1"/>
</dbReference>
<sequence length="473" mass="49337">MTTVSPSLRRAAGVMLALALVGAASAAPNAGPATPPAAADEATLVQRGAYLATAADCVACHTAAGGKSYAGGNPIASPVGTIWSTNITPSRLAGIGNYTEAQFARALREGVRADGANLYPAMPYTSYTRISDDDVHALYTYFMKGVAPVDLPAPRTSLPFPFDIRASMKGWNLLFNNDKRFEAPAGKSDQWLRGAYLTEALAHCATCHTPRNALMAEDESRAYGGASLGKWYASNISSDPVHGIGGWSQETLVAYLKTGHAPGHALAAGPMAEAIDHSLSKLSDADLDAIAMYIKSVAPVAGGTASQPAYAFGKPATDEARIRGTTMGKTTGATLYSGNCASCHQASGTGAALGGAPSLLHVSAVGRDDPGNLVMAILDGVYRSDKDTPRRMPAFARELDNDEVAMLATYVRQTFGNPAAPVVTAAQVQALREPAQPGPIVTYARIGLGAAVVVLLVLLGWRFSRFGRRRRTA</sequence>
<gene>
    <name evidence="16" type="ORF">C7R54_26160</name>
</gene>
<dbReference type="InterPro" id="IPR036909">
    <property type="entry name" value="Cyt_c-like_dom_sf"/>
</dbReference>
<feature type="binding site" description="covalent" evidence="11">
    <location>
        <position position="340"/>
    </location>
    <ligand>
        <name>heme c</name>
        <dbReference type="ChEBI" id="CHEBI:61717"/>
        <label>3</label>
    </ligand>
</feature>
<comment type="cofactor">
    <cofactor evidence="11">
        <name>heme c</name>
        <dbReference type="ChEBI" id="CHEBI:61717"/>
    </cofactor>
    <text evidence="11">Binds 3 heme c groups covalently per subunit.</text>
</comment>
<evidence type="ECO:0000256" key="3">
    <source>
        <dbReference type="ARBA" id="ARBA00022475"/>
    </source>
</evidence>
<accession>A0A4V1MRF5</accession>
<keyword evidence="17" id="KW-1185">Reference proteome</keyword>
<feature type="domain" description="Cytochrome c" evidence="15">
    <location>
        <begin position="43"/>
        <end position="146"/>
    </location>
</feature>
<keyword evidence="7" id="KW-0677">Repeat</keyword>
<comment type="subcellular location">
    <subcellularLocation>
        <location evidence="1">Cell membrane</location>
    </subcellularLocation>
</comment>
<dbReference type="PRINTS" id="PR00605">
    <property type="entry name" value="CYTCHROMECIC"/>
</dbReference>
<keyword evidence="8" id="KW-0249">Electron transport</keyword>
<evidence type="ECO:0000256" key="5">
    <source>
        <dbReference type="ARBA" id="ARBA00022723"/>
    </source>
</evidence>
<comment type="caution">
    <text evidence="16">The sequence shown here is derived from an EMBL/GenBank/DDBJ whole genome shotgun (WGS) entry which is preliminary data.</text>
</comment>
<dbReference type="SUPFAM" id="SSF46626">
    <property type="entry name" value="Cytochrome c"/>
    <property type="match status" value="3"/>
</dbReference>
<evidence type="ECO:0000313" key="16">
    <source>
        <dbReference type="EMBL" id="RXN83757.1"/>
    </source>
</evidence>
<feature type="binding site" description="axial binding residue" evidence="12">
    <location>
        <position position="61"/>
    </location>
    <ligand>
        <name>heme c</name>
        <dbReference type="ChEBI" id="CHEBI:61717"/>
        <label>1</label>
    </ligand>
    <ligandPart>
        <name>Fe</name>
        <dbReference type="ChEBI" id="CHEBI:18248"/>
    </ligandPart>
</feature>
<dbReference type="PIRSF" id="PIRSF000018">
    <property type="entry name" value="Mb_ADH_cyt_c"/>
    <property type="match status" value="1"/>
</dbReference>
<keyword evidence="6 14" id="KW-0732">Signal</keyword>
<evidence type="ECO:0000256" key="14">
    <source>
        <dbReference type="SAM" id="SignalP"/>
    </source>
</evidence>
<feature type="binding site" description="covalent" evidence="11">
    <location>
        <position position="343"/>
    </location>
    <ligand>
        <name>heme c</name>
        <dbReference type="ChEBI" id="CHEBI:61717"/>
        <label>3</label>
    </ligand>
</feature>
<feature type="domain" description="Cytochrome c" evidence="15">
    <location>
        <begin position="327"/>
        <end position="415"/>
    </location>
</feature>
<evidence type="ECO:0000256" key="10">
    <source>
        <dbReference type="ARBA" id="ARBA00023136"/>
    </source>
</evidence>
<keyword evidence="2" id="KW-0813">Transport</keyword>
<feature type="binding site" description="covalent" evidence="11">
    <location>
        <position position="207"/>
    </location>
    <ligand>
        <name>heme c</name>
        <dbReference type="ChEBI" id="CHEBI:61717"/>
        <label>2</label>
    </ligand>
</feature>
<keyword evidence="13" id="KW-0812">Transmembrane</keyword>
<organism evidence="16 17">
    <name type="scientific">Achromobacter aloeverae</name>
    <dbReference type="NCBI Taxonomy" id="1750518"/>
    <lineage>
        <taxon>Bacteria</taxon>
        <taxon>Pseudomonadati</taxon>
        <taxon>Pseudomonadota</taxon>
        <taxon>Betaproteobacteria</taxon>
        <taxon>Burkholderiales</taxon>
        <taxon>Alcaligenaceae</taxon>
        <taxon>Achromobacter</taxon>
    </lineage>
</organism>
<dbReference type="OrthoDB" id="9809720at2"/>
<dbReference type="GO" id="GO:0005506">
    <property type="term" value="F:iron ion binding"/>
    <property type="evidence" value="ECO:0007669"/>
    <property type="project" value="InterPro"/>
</dbReference>
<evidence type="ECO:0000256" key="13">
    <source>
        <dbReference type="SAM" id="Phobius"/>
    </source>
</evidence>
<evidence type="ECO:0000256" key="2">
    <source>
        <dbReference type="ARBA" id="ARBA00022448"/>
    </source>
</evidence>
<proteinExistence type="predicted"/>
<keyword evidence="9 12" id="KW-0408">Iron</keyword>
<keyword evidence="4 11" id="KW-0349">Heme</keyword>
<dbReference type="GO" id="GO:0020037">
    <property type="term" value="F:heme binding"/>
    <property type="evidence" value="ECO:0007669"/>
    <property type="project" value="InterPro"/>
</dbReference>
<dbReference type="PROSITE" id="PS51007">
    <property type="entry name" value="CYTC"/>
    <property type="match status" value="3"/>
</dbReference>
<keyword evidence="3" id="KW-1003">Cell membrane</keyword>
<dbReference type="InterPro" id="IPR009056">
    <property type="entry name" value="Cyt_c-like_dom"/>
</dbReference>
<evidence type="ECO:0000313" key="17">
    <source>
        <dbReference type="Proteomes" id="UP000290849"/>
    </source>
</evidence>
<dbReference type="PANTHER" id="PTHR35008:SF8">
    <property type="entry name" value="ALCOHOL DEHYDROGENASE CYTOCHROME C SUBUNIT"/>
    <property type="match status" value="1"/>
</dbReference>
<evidence type="ECO:0000256" key="6">
    <source>
        <dbReference type="ARBA" id="ARBA00022729"/>
    </source>
</evidence>
<feature type="binding site" description="covalent" evidence="11">
    <location>
        <position position="60"/>
    </location>
    <ligand>
        <name>heme c</name>
        <dbReference type="ChEBI" id="CHEBI:61717"/>
        <label>1</label>
    </ligand>
</feature>
<name>A0A4V1MRF5_9BURK</name>
<keyword evidence="5 12" id="KW-0479">Metal-binding</keyword>